<dbReference type="CDD" id="cd11296">
    <property type="entry name" value="O-FucT_like"/>
    <property type="match status" value="1"/>
</dbReference>
<keyword evidence="2" id="KW-1185">Reference proteome</keyword>
<organism evidence="1 2">
    <name type="scientific">Paenibacillus farraposensis</name>
    <dbReference type="NCBI Taxonomy" id="2807095"/>
    <lineage>
        <taxon>Bacteria</taxon>
        <taxon>Bacillati</taxon>
        <taxon>Bacillota</taxon>
        <taxon>Bacilli</taxon>
        <taxon>Bacillales</taxon>
        <taxon>Paenibacillaceae</taxon>
        <taxon>Paenibacillus</taxon>
    </lineage>
</organism>
<evidence type="ECO:0000313" key="1">
    <source>
        <dbReference type="EMBL" id="MFD1462882.1"/>
    </source>
</evidence>
<accession>A0ABW4DFP9</accession>
<keyword evidence="1" id="KW-0328">Glycosyltransferase</keyword>
<dbReference type="EMBL" id="JBHTNZ010000023">
    <property type="protein sequence ID" value="MFD1462882.1"/>
    <property type="molecule type" value="Genomic_DNA"/>
</dbReference>
<dbReference type="GO" id="GO:0016757">
    <property type="term" value="F:glycosyltransferase activity"/>
    <property type="evidence" value="ECO:0007669"/>
    <property type="project" value="UniProtKB-KW"/>
</dbReference>
<keyword evidence="1" id="KW-0808">Transferase</keyword>
<evidence type="ECO:0000313" key="2">
    <source>
        <dbReference type="Proteomes" id="UP001597340"/>
    </source>
</evidence>
<protein>
    <submittedName>
        <fullName evidence="1">O-fucosyltransferase family protein</fullName>
        <ecNumber evidence="1">2.4.1.-</ecNumber>
    </submittedName>
</protein>
<dbReference type="RefSeq" id="WP_229525346.1">
    <property type="nucleotide sequence ID" value="NZ_JAFFQR010000095.1"/>
</dbReference>
<reference evidence="2" key="1">
    <citation type="journal article" date="2019" name="Int. J. Syst. Evol. Microbiol.">
        <title>The Global Catalogue of Microorganisms (GCM) 10K type strain sequencing project: providing services to taxonomists for standard genome sequencing and annotation.</title>
        <authorList>
            <consortium name="The Broad Institute Genomics Platform"/>
            <consortium name="The Broad Institute Genome Sequencing Center for Infectious Disease"/>
            <person name="Wu L."/>
            <person name="Ma J."/>
        </authorList>
    </citation>
    <scope>NUCLEOTIDE SEQUENCE [LARGE SCALE GENOMIC DNA]</scope>
    <source>
        <strain evidence="2">CCM 9147</strain>
    </source>
</reference>
<proteinExistence type="predicted"/>
<gene>
    <name evidence="1" type="ORF">ACFQ5D_16080</name>
</gene>
<dbReference type="Proteomes" id="UP001597340">
    <property type="component" value="Unassembled WGS sequence"/>
</dbReference>
<comment type="caution">
    <text evidence="1">The sequence shown here is derived from an EMBL/GenBank/DDBJ whole genome shotgun (WGS) entry which is preliminary data.</text>
</comment>
<dbReference type="Gene3D" id="3.40.50.11350">
    <property type="match status" value="1"/>
</dbReference>
<dbReference type="EC" id="2.4.1.-" evidence="1"/>
<name>A0ABW4DFP9_9BACL</name>
<sequence>MRFLLIKGYSHSILMDIRQLLNYIVVADLSNRVPVVHWGSSSFYNGKIYNNAFNMYFEPVSDYTIEDLMKPEYSFFPSVWNYENLLIPDPGLASFTDRSIGEILESEADVVVCDLYPNKMPVQELIGEQHPLYGMEARQMYRYLIKKYLKLKPDITRKISQFFYTHSLHEGPTLALHVRGEVALDEITSRFSYSSYNSKFKIKYKPFRNTNDTLLLHQPYRIHKVGRDMTSNKIYHKEIQFMLGKYSIKKLFLMTDSTKIIEEYKQLYGTMLVHTDAPRQDDDELVPYLETHMHRRQNGIDAILEAYIAANCSFFLGDGHSEISHGVTYLKDWPNTNFKLMYWVSETSDIAKFNEVKTIVYPQNEFVGKARQMQLELSRIWNRFKGR</sequence>